<sequence>MVPKVEIHTSRFEVGAAASTEMVLWPGRSAVAEVNTAVSSSVAGVGVDAERISTLVPVLATSMATVPTTVAWGSCNIKPTPFLKLGNGTGSV</sequence>
<dbReference type="AlphaFoldDB" id="A0A655IE22"/>
<evidence type="ECO:0000313" key="2">
    <source>
        <dbReference type="Proteomes" id="UP000044938"/>
    </source>
</evidence>
<gene>
    <name evidence="1" type="ORF">ERS007720_00166</name>
</gene>
<evidence type="ECO:0000313" key="1">
    <source>
        <dbReference type="EMBL" id="COV41515.1"/>
    </source>
</evidence>
<protein>
    <submittedName>
        <fullName evidence="1">Uncharacterized protein</fullName>
    </submittedName>
</protein>
<accession>A0A655IE22</accession>
<name>A0A655IE22_MYCTX</name>
<dbReference type="EMBL" id="CSAJ01000010">
    <property type="protein sequence ID" value="COV41515.1"/>
    <property type="molecule type" value="Genomic_DNA"/>
</dbReference>
<dbReference type="Proteomes" id="UP000044938">
    <property type="component" value="Unassembled WGS sequence"/>
</dbReference>
<proteinExistence type="predicted"/>
<organism evidence="1 2">
    <name type="scientific">Mycobacterium tuberculosis</name>
    <dbReference type="NCBI Taxonomy" id="1773"/>
    <lineage>
        <taxon>Bacteria</taxon>
        <taxon>Bacillati</taxon>
        <taxon>Actinomycetota</taxon>
        <taxon>Actinomycetes</taxon>
        <taxon>Mycobacteriales</taxon>
        <taxon>Mycobacteriaceae</taxon>
        <taxon>Mycobacterium</taxon>
        <taxon>Mycobacterium tuberculosis complex</taxon>
    </lineage>
</organism>
<reference evidence="1 2" key="1">
    <citation type="submission" date="2015-03" db="EMBL/GenBank/DDBJ databases">
        <authorList>
            <consortium name="Pathogen Informatics"/>
        </authorList>
    </citation>
    <scope>NUCLEOTIDE SEQUENCE [LARGE SCALE GENOMIC DNA]</scope>
    <source>
        <strain evidence="1 2">M09401471</strain>
    </source>
</reference>